<protein>
    <submittedName>
        <fullName evidence="1">Uncharacterized protein</fullName>
    </submittedName>
</protein>
<organism evidence="1 2">
    <name type="scientific">Onchocerca flexuosa</name>
    <dbReference type="NCBI Taxonomy" id="387005"/>
    <lineage>
        <taxon>Eukaryota</taxon>
        <taxon>Metazoa</taxon>
        <taxon>Ecdysozoa</taxon>
        <taxon>Nematoda</taxon>
        <taxon>Chromadorea</taxon>
        <taxon>Rhabditida</taxon>
        <taxon>Spirurina</taxon>
        <taxon>Spiruromorpha</taxon>
        <taxon>Filarioidea</taxon>
        <taxon>Onchocercidae</taxon>
        <taxon>Onchocerca</taxon>
    </lineage>
</organism>
<evidence type="ECO:0000313" key="1">
    <source>
        <dbReference type="EMBL" id="OZC06298.1"/>
    </source>
</evidence>
<dbReference type="EMBL" id="KZ270148">
    <property type="protein sequence ID" value="OZC06298.1"/>
    <property type="molecule type" value="Genomic_DNA"/>
</dbReference>
<reference evidence="1 2" key="1">
    <citation type="submission" date="2015-12" db="EMBL/GenBank/DDBJ databases">
        <title>Draft genome of the nematode, Onchocerca flexuosa.</title>
        <authorList>
            <person name="Mitreva M."/>
        </authorList>
    </citation>
    <scope>NUCLEOTIDE SEQUENCE [LARGE SCALE GENOMIC DNA]</scope>
    <source>
        <strain evidence="1">Red Deer</strain>
    </source>
</reference>
<keyword evidence="2" id="KW-1185">Reference proteome</keyword>
<dbReference type="Proteomes" id="UP000242913">
    <property type="component" value="Unassembled WGS sequence"/>
</dbReference>
<proteinExistence type="predicted"/>
<evidence type="ECO:0000313" key="2">
    <source>
        <dbReference type="Proteomes" id="UP000242913"/>
    </source>
</evidence>
<name>A0A238BP05_9BILA</name>
<gene>
    <name evidence="1" type="ORF">X798_06721</name>
</gene>
<sequence>MKEAISNVERNRQAHEDRWLGEKVFLHAVEKEMLKKCTDNSINNK</sequence>
<dbReference type="AlphaFoldDB" id="A0A238BP05"/>
<accession>A0A238BP05</accession>